<dbReference type="InterPro" id="IPR008272">
    <property type="entry name" value="HB-CoA_thioesterase_AS"/>
</dbReference>
<dbReference type="InterPro" id="IPR006684">
    <property type="entry name" value="YbgC/YbaW"/>
</dbReference>
<dbReference type="PANTHER" id="PTHR31793">
    <property type="entry name" value="4-HYDROXYBENZOYL-COA THIOESTERASE FAMILY MEMBER"/>
    <property type="match status" value="1"/>
</dbReference>
<comment type="caution">
    <text evidence="3">The sequence shown here is derived from an EMBL/GenBank/DDBJ whole genome shotgun (WGS) entry which is preliminary data.</text>
</comment>
<keyword evidence="2" id="KW-0378">Hydrolase</keyword>
<dbReference type="GO" id="GO:0047617">
    <property type="term" value="F:fatty acyl-CoA hydrolase activity"/>
    <property type="evidence" value="ECO:0007669"/>
    <property type="project" value="TreeGrafter"/>
</dbReference>
<dbReference type="Gene3D" id="3.10.129.10">
    <property type="entry name" value="Hotdog Thioesterase"/>
    <property type="match status" value="1"/>
</dbReference>
<dbReference type="CDD" id="cd00586">
    <property type="entry name" value="4HBT"/>
    <property type="match status" value="1"/>
</dbReference>
<comment type="similarity">
    <text evidence="1">Belongs to the 4-hydroxybenzoyl-CoA thioesterase family.</text>
</comment>
<organism evidence="3">
    <name type="scientific">mine drainage metagenome</name>
    <dbReference type="NCBI Taxonomy" id="410659"/>
    <lineage>
        <taxon>unclassified sequences</taxon>
        <taxon>metagenomes</taxon>
        <taxon>ecological metagenomes</taxon>
    </lineage>
</organism>
<dbReference type="InterPro" id="IPR014166">
    <property type="entry name" value="Tol-Pal_acyl-CoA_thioesterase"/>
</dbReference>
<proteinExistence type="inferred from homology"/>
<dbReference type="NCBIfam" id="TIGR00051">
    <property type="entry name" value="YbgC/FadM family acyl-CoA thioesterase"/>
    <property type="match status" value="1"/>
</dbReference>
<sequence length="131" mass="15439">MNDFVFKIRIYYEDTDSAGVVYHANYVKFLERARTEWLRALGVDQKTLLDEAGIQFVVRQFSLRLRQPARYDDELSVVCRIAQLHPFRMRFAQQIWCGILLVDAEVEVVCVNKVTFKPVTIPEWVQQLLKD</sequence>
<name>E6QQX0_9ZZZZ</name>
<accession>E6QQX0</accession>
<dbReference type="FunFam" id="3.10.129.10:FF:000004">
    <property type="entry name" value="Tol-pal system-associated acyl-CoA thioesterase"/>
    <property type="match status" value="1"/>
</dbReference>
<dbReference type="InterPro" id="IPR050563">
    <property type="entry name" value="4-hydroxybenzoyl-CoA_TE"/>
</dbReference>
<dbReference type="SUPFAM" id="SSF54637">
    <property type="entry name" value="Thioesterase/thiol ester dehydrase-isomerase"/>
    <property type="match status" value="1"/>
</dbReference>
<dbReference type="EMBL" id="CABR01000043">
    <property type="protein sequence ID" value="CBI09641.1"/>
    <property type="molecule type" value="Genomic_DNA"/>
</dbReference>
<gene>
    <name evidence="3" type="ORF">CARN7_0378</name>
</gene>
<protein>
    <submittedName>
        <fullName evidence="3">Putative 4-hydroxybenzoyl-CoA thioesterase</fullName>
    </submittedName>
</protein>
<dbReference type="PROSITE" id="PS01328">
    <property type="entry name" value="4HBCOA_THIOESTERASE"/>
    <property type="match status" value="1"/>
</dbReference>
<dbReference type="AlphaFoldDB" id="E6QQX0"/>
<dbReference type="PIRSF" id="PIRSF003230">
    <property type="entry name" value="YbgC"/>
    <property type="match status" value="1"/>
</dbReference>
<evidence type="ECO:0000256" key="1">
    <source>
        <dbReference type="ARBA" id="ARBA00005953"/>
    </source>
</evidence>
<evidence type="ECO:0000313" key="3">
    <source>
        <dbReference type="EMBL" id="CBI09641.1"/>
    </source>
</evidence>
<reference evidence="3" key="1">
    <citation type="submission" date="2009-10" db="EMBL/GenBank/DDBJ databases">
        <title>Diversity of trophic interactions inside an arsenic-rich microbial ecosystem.</title>
        <authorList>
            <person name="Bertin P.N."/>
            <person name="Heinrich-Salmeron A."/>
            <person name="Pelletier E."/>
            <person name="Goulhen-Chollet F."/>
            <person name="Arsene-Ploetze F."/>
            <person name="Gallien S."/>
            <person name="Calteau A."/>
            <person name="Vallenet D."/>
            <person name="Casiot C."/>
            <person name="Chane-Woon-Ming B."/>
            <person name="Giloteaux L."/>
            <person name="Barakat M."/>
            <person name="Bonnefoy V."/>
            <person name="Bruneel O."/>
            <person name="Chandler M."/>
            <person name="Cleiss J."/>
            <person name="Duran R."/>
            <person name="Elbaz-Poulichet F."/>
            <person name="Fonknechten N."/>
            <person name="Lauga B."/>
            <person name="Mornico D."/>
            <person name="Ortet P."/>
            <person name="Schaeffer C."/>
            <person name="Siguier P."/>
            <person name="Alexander Thil Smith A."/>
            <person name="Van Dorsselaer A."/>
            <person name="Weissenbach J."/>
            <person name="Medigue C."/>
            <person name="Le Paslier D."/>
        </authorList>
    </citation>
    <scope>NUCLEOTIDE SEQUENCE</scope>
</reference>
<dbReference type="PANTHER" id="PTHR31793:SF37">
    <property type="entry name" value="ACYL-COA THIOESTER HYDROLASE YBGC"/>
    <property type="match status" value="1"/>
</dbReference>
<dbReference type="NCBIfam" id="TIGR02799">
    <property type="entry name" value="thio_ybgC"/>
    <property type="match status" value="1"/>
</dbReference>
<dbReference type="InterPro" id="IPR029069">
    <property type="entry name" value="HotDog_dom_sf"/>
</dbReference>
<evidence type="ECO:0000256" key="2">
    <source>
        <dbReference type="ARBA" id="ARBA00022801"/>
    </source>
</evidence>
<dbReference type="Pfam" id="PF13279">
    <property type="entry name" value="4HBT_2"/>
    <property type="match status" value="1"/>
</dbReference>